<evidence type="ECO:0000313" key="9">
    <source>
        <dbReference type="Proteomes" id="UP000029833"/>
    </source>
</evidence>
<dbReference type="Gene3D" id="3.20.20.80">
    <property type="entry name" value="Glycosidases"/>
    <property type="match status" value="1"/>
</dbReference>
<gene>
    <name evidence="8" type="ORF">Q760_13155</name>
</gene>
<evidence type="ECO:0000259" key="7">
    <source>
        <dbReference type="SMART" id="SM00813"/>
    </source>
</evidence>
<dbReference type="InterPro" id="IPR010720">
    <property type="entry name" value="Alpha-L-AF_C"/>
</dbReference>
<feature type="signal peptide" evidence="6">
    <location>
        <begin position="1"/>
        <end position="37"/>
    </location>
</feature>
<dbReference type="OrthoDB" id="9758923at2"/>
<dbReference type="PANTHER" id="PTHR31776:SF26">
    <property type="entry name" value="SECRETED ARABINOSIDASE"/>
    <property type="match status" value="1"/>
</dbReference>
<organism evidence="8 9">
    <name type="scientific">Cellulomonas cellasea DSM 20118</name>
    <dbReference type="NCBI Taxonomy" id="1408250"/>
    <lineage>
        <taxon>Bacteria</taxon>
        <taxon>Bacillati</taxon>
        <taxon>Actinomycetota</taxon>
        <taxon>Actinomycetes</taxon>
        <taxon>Micrococcales</taxon>
        <taxon>Cellulomonadaceae</taxon>
        <taxon>Cellulomonas</taxon>
    </lineage>
</organism>
<dbReference type="SMART" id="SM00813">
    <property type="entry name" value="Alpha-L-AF_C"/>
    <property type="match status" value="1"/>
</dbReference>
<keyword evidence="9" id="KW-1185">Reference proteome</keyword>
<dbReference type="SUPFAM" id="SSF49899">
    <property type="entry name" value="Concanavalin A-like lectins/glucanases"/>
    <property type="match status" value="2"/>
</dbReference>
<reference evidence="8 9" key="1">
    <citation type="submission" date="2013-10" db="EMBL/GenBank/DDBJ databases">
        <authorList>
            <person name="Wang G."/>
            <person name="Zhuang W."/>
        </authorList>
    </citation>
    <scope>NUCLEOTIDE SEQUENCE [LARGE SCALE GENOMIC DNA]</scope>
    <source>
        <strain evidence="8 9">DSM 20118</strain>
    </source>
</reference>
<comment type="caution">
    <text evidence="8">The sequence shown here is derived from an EMBL/GenBank/DDBJ whole genome shotgun (WGS) entry which is preliminary data.</text>
</comment>
<evidence type="ECO:0000256" key="1">
    <source>
        <dbReference type="ARBA" id="ARBA00001462"/>
    </source>
</evidence>
<dbReference type="Pfam" id="PF02018">
    <property type="entry name" value="CBM_4_9"/>
    <property type="match status" value="1"/>
</dbReference>
<dbReference type="Gene3D" id="2.60.40.10">
    <property type="entry name" value="Immunoglobulins"/>
    <property type="match status" value="1"/>
</dbReference>
<dbReference type="InterPro" id="IPR041542">
    <property type="entry name" value="GH43_C2"/>
</dbReference>
<dbReference type="Pfam" id="PF16640">
    <property type="entry name" value="Big_3_5"/>
    <property type="match status" value="1"/>
</dbReference>
<dbReference type="Pfam" id="PF06964">
    <property type="entry name" value="Alpha-L-AF_C"/>
    <property type="match status" value="1"/>
</dbReference>
<dbReference type="InterPro" id="IPR013783">
    <property type="entry name" value="Ig-like_fold"/>
</dbReference>
<dbReference type="SUPFAM" id="SSF49785">
    <property type="entry name" value="Galactose-binding domain-like"/>
    <property type="match status" value="1"/>
</dbReference>
<keyword evidence="5" id="KW-0378">Hydrolase</keyword>
<dbReference type="InterPro" id="IPR003305">
    <property type="entry name" value="CenC_carb-bd"/>
</dbReference>
<dbReference type="SUPFAM" id="SSF51011">
    <property type="entry name" value="Glycosyl hydrolase domain"/>
    <property type="match status" value="1"/>
</dbReference>
<dbReference type="Gene3D" id="2.60.120.200">
    <property type="match status" value="1"/>
</dbReference>
<evidence type="ECO:0000256" key="3">
    <source>
        <dbReference type="ARBA" id="ARBA00012670"/>
    </source>
</evidence>
<accession>A0A0A0B6N6</accession>
<dbReference type="RefSeq" id="WP_141371906.1">
    <property type="nucleotide sequence ID" value="NZ_AXNT01000046.1"/>
</dbReference>
<proteinExistence type="inferred from homology"/>
<dbReference type="InterPro" id="IPR032109">
    <property type="entry name" value="Big_3_5"/>
</dbReference>
<evidence type="ECO:0000256" key="4">
    <source>
        <dbReference type="ARBA" id="ARBA00022729"/>
    </source>
</evidence>
<dbReference type="Pfam" id="PF22848">
    <property type="entry name" value="ASD1_dom"/>
    <property type="match status" value="1"/>
</dbReference>
<dbReference type="GO" id="GO:0046556">
    <property type="term" value="F:alpha-L-arabinofuranosidase activity"/>
    <property type="evidence" value="ECO:0007669"/>
    <property type="project" value="UniProtKB-EC"/>
</dbReference>
<dbReference type="PANTHER" id="PTHR31776">
    <property type="entry name" value="ALPHA-L-ARABINOFURANOSIDASE 1"/>
    <property type="match status" value="1"/>
</dbReference>
<dbReference type="Gene3D" id="2.60.120.560">
    <property type="entry name" value="Exo-inulinase, domain 1"/>
    <property type="match status" value="1"/>
</dbReference>
<dbReference type="InterPro" id="IPR013320">
    <property type="entry name" value="ConA-like_dom_sf"/>
</dbReference>
<protein>
    <recommendedName>
        <fullName evidence="3">non-reducing end alpha-L-arabinofuranosidase</fullName>
        <ecNumber evidence="3">3.2.1.55</ecNumber>
    </recommendedName>
</protein>
<dbReference type="InterPro" id="IPR051563">
    <property type="entry name" value="Glycosyl_Hydrolase_51"/>
</dbReference>
<keyword evidence="4 6" id="KW-0732">Signal</keyword>
<dbReference type="EC" id="3.2.1.55" evidence="3"/>
<sequence length="1300" mass="137845">MTAPSARLRLPARVAALGLVGTLGLVALPSSTGAASAAPPPGTVPEGAWVEEFDASALGDDWSVVNETPANLSLTANPGNLTLTSLAGDTWQTTNTARNVVLVDVPVGDFTAVTQVTAPVAADFQGAGLIAWRDMDNYVRAGLAHVSFAGGGPVVIENGVETAATYGSTFTARPGSTSEVLRLQRTGDTITTSYWAGGAWTTAAEVTVGFDVTQVGVYALASQAGIAHEAVFDWFALDAAEGQPFVPTGDVTLHGPGDELRHLTVATDDDARALELSATRPDSTVALTVTPVEGGADGAVRLAAGDRPVVVADEALVLGDPGQDPADLRFVDAGGSRLVLEVLGADGGFVGVGDGGALVVGPREEAVRLTLEGVRVEHAQITVDASGPTVDMSDDLYGIFYEDINRAADGGLYAELVQNRSFEYSTADNASYTPLTSWEEVERGGATGTIQAVDDAERLNENNRTYLRLDLDGTGAGAGAGVGIRNLGYNTGVFVEQGKTYRFSAFVRRTADHDRPLTVRVESADGTQVLGETTVTAASDEWTKVTGEIAATGTSTSGRLVVLADGTGTVRLDMVSLFPTDTYKGRENGLRKDLALLIEEMDPQFVRFPGGCVTNVGTFDPYEAPNYDRKRTYRWKETIGPLEQRPTNYNFWGYNQSYGLGYLEYFLFAEDLGAEPLPVVSVGVNGCGGPAPLTDPEKLQEWVQDTLDLIEFANGDVTTEWGAVRASLGHPEPFGLEYIGLGNEEVQREFLTNYPQFHEAIRAAYPDIKIISNSGQTSAGAWFDELWDFARDQDADLVDEHYYNSPDWFLANTHRYDDYDRTGPKVFIGEYASRGNTFGNALAEAAFMTGIERNSDVIELASYAPLLANQDYVQWAPDAIWFDNARAYGSANYYVQKLFATNQGDEVLASTLTGAGGEEAPDVTGGVGLSTWRTQAAYDDVRVTSNDTGEVLLAEDFADGAADGWTATSGQWAVTDGEYVQSDGGVEDARSTGPAAGWSSYTYEVDARKISGTEGFLVMFGVQDTGNYYWWNLGGWNNTRSAIQQATGGGATEITGSATTIETGRDYRVKIEVSGRTVKAYLDGELITEFTDTTSDEDVHQVVTRDRETGDTIVKLVNSSAETIRTDVTVEGAPVSETGTISELTADSLTATNTMADPENVVPVTRTSERLGNAFTYDAPAHSVTVIRLAPGGEKTPSTTAVQLAPAKVKAGTGSRATVTVRAQDGPSSTTPADGTVTLLVGDRVVGEATLEKGRVRFTLPADLAPGTHTVTARYAGTATVAPSEGTATLTVEAKPKPRG</sequence>
<name>A0A0A0B6N6_9CELL</name>
<dbReference type="Pfam" id="PF17851">
    <property type="entry name" value="GH43_C2"/>
    <property type="match status" value="1"/>
</dbReference>
<dbReference type="Proteomes" id="UP000029833">
    <property type="component" value="Unassembled WGS sequence"/>
</dbReference>
<comment type="catalytic activity">
    <reaction evidence="1">
        <text>Hydrolysis of terminal non-reducing alpha-L-arabinofuranoside residues in alpha-L-arabinosides.</text>
        <dbReference type="EC" id="3.2.1.55"/>
    </reaction>
</comment>
<dbReference type="InterPro" id="IPR055235">
    <property type="entry name" value="ASD1_cat"/>
</dbReference>
<dbReference type="Gene3D" id="2.60.120.260">
    <property type="entry name" value="Galactose-binding domain-like"/>
    <property type="match status" value="1"/>
</dbReference>
<comment type="similarity">
    <text evidence="2">Belongs to the glycosyl hydrolase 51 family.</text>
</comment>
<feature type="chain" id="PRO_5001966993" description="non-reducing end alpha-L-arabinofuranosidase" evidence="6">
    <location>
        <begin position="38"/>
        <end position="1300"/>
    </location>
</feature>
<evidence type="ECO:0000256" key="6">
    <source>
        <dbReference type="SAM" id="SignalP"/>
    </source>
</evidence>
<dbReference type="GO" id="GO:0046373">
    <property type="term" value="P:L-arabinose metabolic process"/>
    <property type="evidence" value="ECO:0007669"/>
    <property type="project" value="InterPro"/>
</dbReference>
<feature type="domain" description="Alpha-L-arabinofuranosidase C-terminal" evidence="7">
    <location>
        <begin position="829"/>
        <end position="1183"/>
    </location>
</feature>
<evidence type="ECO:0000256" key="2">
    <source>
        <dbReference type="ARBA" id="ARBA00007186"/>
    </source>
</evidence>
<dbReference type="InterPro" id="IPR017853">
    <property type="entry name" value="GH"/>
</dbReference>
<dbReference type="InterPro" id="IPR008979">
    <property type="entry name" value="Galactose-bd-like_sf"/>
</dbReference>
<dbReference type="EMBL" id="AXNT01000046">
    <property type="protein sequence ID" value="KGM02475.1"/>
    <property type="molecule type" value="Genomic_DNA"/>
</dbReference>
<dbReference type="SUPFAM" id="SSF51445">
    <property type="entry name" value="(Trans)glycosidases"/>
    <property type="match status" value="1"/>
</dbReference>
<evidence type="ECO:0000256" key="5">
    <source>
        <dbReference type="ARBA" id="ARBA00022801"/>
    </source>
</evidence>
<evidence type="ECO:0000313" key="8">
    <source>
        <dbReference type="EMBL" id="KGM02475.1"/>
    </source>
</evidence>
<dbReference type="STRING" id="1408250.Q760_13155"/>